<name>A0A1W2APV0_9MICO</name>
<protein>
    <recommendedName>
        <fullName evidence="3">Restriction endonuclease subunit M</fullName>
    </recommendedName>
</protein>
<dbReference type="Gene3D" id="3.40.50.150">
    <property type="entry name" value="Vaccinia Virus protein VP39"/>
    <property type="match status" value="1"/>
</dbReference>
<organism evidence="1 2">
    <name type="scientific">Janibacter indicus</name>
    <dbReference type="NCBI Taxonomy" id="857417"/>
    <lineage>
        <taxon>Bacteria</taxon>
        <taxon>Bacillati</taxon>
        <taxon>Actinomycetota</taxon>
        <taxon>Actinomycetes</taxon>
        <taxon>Micrococcales</taxon>
        <taxon>Intrasporangiaceae</taxon>
        <taxon>Janibacter</taxon>
    </lineage>
</organism>
<dbReference type="AlphaFoldDB" id="A0A1W2APV0"/>
<dbReference type="EMBL" id="FWXN01000006">
    <property type="protein sequence ID" value="SMC62736.1"/>
    <property type="molecule type" value="Genomic_DNA"/>
</dbReference>
<accession>A0A1W2APV0</accession>
<sequence length="230" mass="25577">MIRHRDAVTSQTKTRERVRDLAEVYTREREVKAMLDLVPDMFPSGADPKNIGRTFLEPACGSGNFLVEILDRKLAYVGRPHQRTAATIEAAALRALSSIYGIDIDQSNVDASRHYMRVEMEHHMNIALSTEAVSSGFFSAVDAVLASNIVRANTLTDAKDIDIVEYHWQRKAGYVIREWSKLEETEQEFDLFTSLSESAPARDTVPIHFSLLADNPDPVAAPTPGKGAFA</sequence>
<evidence type="ECO:0008006" key="3">
    <source>
        <dbReference type="Google" id="ProtNLM"/>
    </source>
</evidence>
<evidence type="ECO:0000313" key="1">
    <source>
        <dbReference type="EMBL" id="SMC62736.1"/>
    </source>
</evidence>
<reference evidence="1 2" key="1">
    <citation type="submission" date="2017-04" db="EMBL/GenBank/DDBJ databases">
        <authorList>
            <person name="Afonso C.L."/>
            <person name="Miller P.J."/>
            <person name="Scott M.A."/>
            <person name="Spackman E."/>
            <person name="Goraichik I."/>
            <person name="Dimitrov K.M."/>
            <person name="Suarez D.L."/>
            <person name="Swayne D.E."/>
        </authorList>
    </citation>
    <scope>NUCLEOTIDE SEQUENCE [LARGE SCALE GENOMIC DNA]</scope>
    <source>
        <strain evidence="1 2">CGMCC 1.12511</strain>
    </source>
</reference>
<gene>
    <name evidence="1" type="ORF">SAMN06296429_106121</name>
</gene>
<proteinExistence type="predicted"/>
<dbReference type="InterPro" id="IPR029063">
    <property type="entry name" value="SAM-dependent_MTases_sf"/>
</dbReference>
<dbReference type="OrthoDB" id="4280289at2"/>
<dbReference type="SUPFAM" id="SSF53335">
    <property type="entry name" value="S-adenosyl-L-methionine-dependent methyltransferases"/>
    <property type="match status" value="1"/>
</dbReference>
<evidence type="ECO:0000313" key="2">
    <source>
        <dbReference type="Proteomes" id="UP000192634"/>
    </source>
</evidence>
<dbReference type="Proteomes" id="UP000192634">
    <property type="component" value="Unassembled WGS sequence"/>
</dbReference>